<keyword evidence="9" id="KW-1185">Reference proteome</keyword>
<dbReference type="Pfam" id="PF09229">
    <property type="entry name" value="Aha1_N"/>
    <property type="match status" value="1"/>
</dbReference>
<protein>
    <recommendedName>
        <fullName evidence="7">Activator of Hsp90 ATPase AHSA1-like N-terminal domain-containing protein</fullName>
    </recommendedName>
</protein>
<dbReference type="Proteomes" id="UP001363151">
    <property type="component" value="Unassembled WGS sequence"/>
</dbReference>
<feature type="compositionally biased region" description="Pro residues" evidence="6">
    <location>
        <begin position="13"/>
        <end position="23"/>
    </location>
</feature>
<evidence type="ECO:0000256" key="6">
    <source>
        <dbReference type="SAM" id="MobiDB-lite"/>
    </source>
</evidence>
<dbReference type="InterPro" id="IPR011990">
    <property type="entry name" value="TPR-like_helical_dom_sf"/>
</dbReference>
<dbReference type="InterPro" id="IPR036338">
    <property type="entry name" value="Aha1"/>
</dbReference>
<comment type="caution">
    <text evidence="8">The sequence shown here is derived from an EMBL/GenBank/DDBJ whole genome shotgun (WGS) entry which is preliminary data.</text>
</comment>
<feature type="compositionally biased region" description="Basic and acidic residues" evidence="6">
    <location>
        <begin position="347"/>
        <end position="357"/>
    </location>
</feature>
<dbReference type="SUPFAM" id="SSF48452">
    <property type="entry name" value="TPR-like"/>
    <property type="match status" value="1"/>
</dbReference>
<evidence type="ECO:0000256" key="4">
    <source>
        <dbReference type="ARBA" id="ARBA00022737"/>
    </source>
</evidence>
<evidence type="ECO:0000256" key="1">
    <source>
        <dbReference type="ARBA" id="ARBA00004496"/>
    </source>
</evidence>
<feature type="compositionally biased region" description="Basic and acidic residues" evidence="6">
    <location>
        <begin position="24"/>
        <end position="34"/>
    </location>
</feature>
<dbReference type="InterPro" id="IPR051982">
    <property type="entry name" value="CiliaryAsmbly_MitoImport"/>
</dbReference>
<evidence type="ECO:0000313" key="8">
    <source>
        <dbReference type="EMBL" id="KAK7249508.1"/>
    </source>
</evidence>
<dbReference type="SUPFAM" id="SSF103111">
    <property type="entry name" value="Activator of Hsp90 ATPase, Aha1"/>
    <property type="match status" value="1"/>
</dbReference>
<dbReference type="Gene3D" id="3.15.10.20">
    <property type="entry name" value="Activator of Hsp90 ATPase Aha1, N-terminal domain"/>
    <property type="match status" value="1"/>
</dbReference>
<dbReference type="PANTHER" id="PTHR45984:SF1">
    <property type="entry name" value="SPAG1 AXONEMAL DYNEIN ASSEMBLY FACTOR"/>
    <property type="match status" value="1"/>
</dbReference>
<proteinExistence type="inferred from homology"/>
<organism evidence="8 9">
    <name type="scientific">Aureococcus anophagefferens</name>
    <name type="common">Harmful bloom alga</name>
    <dbReference type="NCBI Taxonomy" id="44056"/>
    <lineage>
        <taxon>Eukaryota</taxon>
        <taxon>Sar</taxon>
        <taxon>Stramenopiles</taxon>
        <taxon>Ochrophyta</taxon>
        <taxon>Pelagophyceae</taxon>
        <taxon>Pelagomonadales</taxon>
        <taxon>Pelagomonadaceae</taxon>
        <taxon>Aureococcus</taxon>
    </lineage>
</organism>
<accession>A0ABR1G917</accession>
<reference evidence="8 9" key="1">
    <citation type="submission" date="2024-03" db="EMBL/GenBank/DDBJ databases">
        <title>Aureococcus anophagefferens CCMP1851 and Kratosvirus quantuckense: Draft genome of a second virus-susceptible host strain in the model system.</title>
        <authorList>
            <person name="Chase E."/>
            <person name="Truchon A.R."/>
            <person name="Schepens W."/>
            <person name="Wilhelm S.W."/>
        </authorList>
    </citation>
    <scope>NUCLEOTIDE SEQUENCE [LARGE SCALE GENOMIC DNA]</scope>
    <source>
        <strain evidence="8 9">CCMP1851</strain>
    </source>
</reference>
<sequence length="543" mass="60134">MAFSPNGVCMPSTPEPEAPAPAPEPEKHGPHEEMDPAGGLLKFFTHPEVGPVERCLQDPMLRQHVTDANFCKRLRDIRSKALVAKTPEAISALTRTMLNDPRLTQCSMAGAGMTLTVEESDLQKAERLGDIAKRSPLLLEDMVAAEKCEDREAAKAAGNDKFAAKDYAGALAYWTRSLRFNRDQGIVEDVDFSGAIYCNMAMALLKLNFATRAEQAASRAIKHCDFAYARMLEARDEMRKAVENGDLEAVDETHPMLRLKLLDGATRRKALYRRALARELLHQHAKAYADIKDARRRADDDDAPLAEKQTLRRELLRFDKLKKFEEKELKERAKRKAEEASIAAKRAGGEKLGDAKPKPAGGPATPGASVGYLEEKDHSRWAMKRAAQLLEDVEVDLGRGASVRVGEALKRQSAVSASVTVKKGKRALYYDIDVHATWIAEPPQDFDLSPDDSVKARDRPRSLEGTVRLYNVSHETKYEPGADTNVAYMYQLGYKGIDPKWFDGNQATADAPPWAALLINGAHELYEATAKAVDALIGELKQK</sequence>
<keyword evidence="4" id="KW-0677">Repeat</keyword>
<evidence type="ECO:0000256" key="3">
    <source>
        <dbReference type="ARBA" id="ARBA00022490"/>
    </source>
</evidence>
<dbReference type="PANTHER" id="PTHR45984">
    <property type="entry name" value="RNA (RNA) POLYMERASE II ASSOCIATED PROTEIN HOMOLOG"/>
    <property type="match status" value="1"/>
</dbReference>
<feature type="compositionally biased region" description="Basic and acidic residues" evidence="6">
    <location>
        <begin position="329"/>
        <end position="339"/>
    </location>
</feature>
<keyword evidence="3" id="KW-0963">Cytoplasm</keyword>
<comment type="subcellular location">
    <subcellularLocation>
        <location evidence="1">Cytoplasm</location>
    </subcellularLocation>
</comment>
<name>A0ABR1G917_AURAN</name>
<evidence type="ECO:0000313" key="9">
    <source>
        <dbReference type="Proteomes" id="UP001363151"/>
    </source>
</evidence>
<dbReference type="EMBL" id="JBBJCI010000078">
    <property type="protein sequence ID" value="KAK7249508.1"/>
    <property type="molecule type" value="Genomic_DNA"/>
</dbReference>
<evidence type="ECO:0000256" key="5">
    <source>
        <dbReference type="ARBA" id="ARBA00022803"/>
    </source>
</evidence>
<dbReference type="InterPro" id="IPR015310">
    <property type="entry name" value="AHSA1-like_N"/>
</dbReference>
<keyword evidence="5" id="KW-0802">TPR repeat</keyword>
<feature type="region of interest" description="Disordered" evidence="6">
    <location>
        <begin position="1"/>
        <end position="38"/>
    </location>
</feature>
<feature type="region of interest" description="Disordered" evidence="6">
    <location>
        <begin position="329"/>
        <end position="366"/>
    </location>
</feature>
<evidence type="ECO:0000256" key="2">
    <source>
        <dbReference type="ARBA" id="ARBA00006817"/>
    </source>
</evidence>
<feature type="domain" description="Activator of Hsp90 ATPase AHSA1-like N-terminal" evidence="7">
    <location>
        <begin position="375"/>
        <end position="478"/>
    </location>
</feature>
<comment type="similarity">
    <text evidence="2">Belongs to the AHA1 family.</text>
</comment>
<evidence type="ECO:0000259" key="7">
    <source>
        <dbReference type="Pfam" id="PF09229"/>
    </source>
</evidence>
<gene>
    <name evidence="8" type="ORF">SO694_00049261</name>
</gene>
<dbReference type="Gene3D" id="1.25.40.10">
    <property type="entry name" value="Tetratricopeptide repeat domain"/>
    <property type="match status" value="1"/>
</dbReference>